<sequence>MADSEKDSQSSSTAPSNFIRNKIAEDLASNKHGGLVQTRFPPEPNGYLHIGHAKSICLNFSIAAQNNGSCNLRFDDTNPAKESQEFVDEIKNNIKWLGFDWSGKVRYSSNYFEHLYNFAMQLIENNLAYVCSLSPDQAREYRGSLTEPGTNSPDRDRSQAENIELFRRMRVGEFKDGSFSLRAKIDMASRNINMRDPVLYRIRHINHHQTGDKWCIYPTYDYTHCISDAIENVTHSLCTLEFEDHRPLYDWILQNLAIESLEKVSDLAGSIDNYVLPEQTEFAKLKLNYTMIGKRNLKEMIDTGVVKAWDDPRMPTLAGMRRRGFTAASIRNFCESVGVSRSESVVDMGMLEHSIREDLDKTAPRAMCVLNPLKLTIENVDADFVEKLSLQNHPKQESMGRREVPFTREVFIDRQDFEEKPPAGFKRLVLNGEVRLRGSYVIKCIEVIKDSAGEVIELVGSIDKDTLGKRPKGRKVKGVIHWVSASASIPVTVRLYDRLFNVENPDSKDIDDYRQCLNPNSLLTLENCRVEPSVIENGSSSFFQFEREGYFCVDEKDSRNNKMVFNRTITLRDSWSS</sequence>
<feature type="binding site" evidence="8">
    <location>
        <position position="220"/>
    </location>
    <ligand>
        <name>L-glutamine</name>
        <dbReference type="ChEBI" id="CHEBI:58359"/>
    </ligand>
</feature>
<evidence type="ECO:0000256" key="8">
    <source>
        <dbReference type="HAMAP-Rule" id="MF_00126"/>
    </source>
</evidence>
<evidence type="ECO:0000259" key="12">
    <source>
        <dbReference type="Pfam" id="PF20974"/>
    </source>
</evidence>
<feature type="short sequence motif" description="'HIGH' region" evidence="8">
    <location>
        <begin position="42"/>
        <end position="52"/>
    </location>
</feature>
<dbReference type="InterPro" id="IPR000924">
    <property type="entry name" value="Glu/Gln-tRNA-synth"/>
</dbReference>
<dbReference type="GO" id="GO:0006425">
    <property type="term" value="P:glutaminyl-tRNA aminoacylation"/>
    <property type="evidence" value="ECO:0007669"/>
    <property type="project" value="UniProtKB-UniRule"/>
</dbReference>
<dbReference type="InterPro" id="IPR022861">
    <property type="entry name" value="Gln_tRNA_ligase_bac"/>
</dbReference>
<dbReference type="Pfam" id="PF20974">
    <property type="entry name" value="tRNA-synt_1c_C2"/>
    <property type="match status" value="1"/>
</dbReference>
<evidence type="ECO:0000256" key="2">
    <source>
        <dbReference type="ARBA" id="ARBA00022490"/>
    </source>
</evidence>
<gene>
    <name evidence="8" type="primary">glnS</name>
    <name evidence="13" type="ORF">CNF02_01100</name>
</gene>
<evidence type="ECO:0000256" key="9">
    <source>
        <dbReference type="RuleBase" id="RU363037"/>
    </source>
</evidence>
<dbReference type="InterPro" id="IPR014729">
    <property type="entry name" value="Rossmann-like_a/b/a_fold"/>
</dbReference>
<evidence type="ECO:0000313" key="13">
    <source>
        <dbReference type="EMBL" id="PDH35339.1"/>
    </source>
</evidence>
<feature type="binding site" evidence="8">
    <location>
        <begin position="49"/>
        <end position="55"/>
    </location>
    <ligand>
        <name>ATP</name>
        <dbReference type="ChEBI" id="CHEBI:30616"/>
    </ligand>
</feature>
<dbReference type="InterPro" id="IPR020059">
    <property type="entry name" value="Glu/Gln-tRNA-synth_Ib_codon-bd"/>
</dbReference>
<dbReference type="SUPFAM" id="SSF52374">
    <property type="entry name" value="Nucleotidylyl transferase"/>
    <property type="match status" value="1"/>
</dbReference>
<protein>
    <recommendedName>
        <fullName evidence="8">Glutamine--tRNA ligase</fullName>
        <ecNumber evidence="8">6.1.1.18</ecNumber>
    </recommendedName>
    <alternativeName>
        <fullName evidence="8">Glutaminyl-tRNA synthetase</fullName>
        <shortName evidence="8">GlnRS</shortName>
    </alternativeName>
</protein>
<proteinExistence type="inferred from homology"/>
<dbReference type="NCBIfam" id="TIGR00440">
    <property type="entry name" value="glnS"/>
    <property type="match status" value="1"/>
</dbReference>
<dbReference type="InterPro" id="IPR011035">
    <property type="entry name" value="Ribosomal_bL25/Gln-tRNA_synth"/>
</dbReference>
<evidence type="ECO:0000256" key="1">
    <source>
        <dbReference type="ARBA" id="ARBA00005594"/>
    </source>
</evidence>
<dbReference type="NCBIfam" id="NF011291">
    <property type="entry name" value="PRK14703.1"/>
    <property type="match status" value="1"/>
</dbReference>
<dbReference type="PRINTS" id="PR00987">
    <property type="entry name" value="TRNASYNTHGLU"/>
</dbReference>
<comment type="subunit">
    <text evidence="8">Monomer.</text>
</comment>
<dbReference type="InterPro" id="IPR020056">
    <property type="entry name" value="Rbsml_bL25/Gln-tRNA_synth_N"/>
</dbReference>
<dbReference type="GO" id="GO:0004819">
    <property type="term" value="F:glutamine-tRNA ligase activity"/>
    <property type="evidence" value="ECO:0007669"/>
    <property type="project" value="UniProtKB-UniRule"/>
</dbReference>
<keyword evidence="5 8" id="KW-0067">ATP-binding</keyword>
<keyword evidence="2 8" id="KW-0963">Cytoplasm</keyword>
<comment type="subcellular location">
    <subcellularLocation>
        <location evidence="8">Cytoplasm</location>
    </subcellularLocation>
</comment>
<feature type="domain" description="tRNA synthetases class I (E and Q) anti-codon binding" evidence="12">
    <location>
        <begin position="479"/>
        <end position="554"/>
    </location>
</feature>
<dbReference type="Gene3D" id="2.40.240.10">
    <property type="entry name" value="Ribosomal Protein L25, Chain P"/>
    <property type="match status" value="2"/>
</dbReference>
<comment type="similarity">
    <text evidence="1 8 9">Belongs to the class-I aminoacyl-tRNA synthetase family.</text>
</comment>
<evidence type="ECO:0000256" key="5">
    <source>
        <dbReference type="ARBA" id="ARBA00022840"/>
    </source>
</evidence>
<dbReference type="InterPro" id="IPR049437">
    <property type="entry name" value="tRNA-synt_1c_C2"/>
</dbReference>
<dbReference type="PANTHER" id="PTHR43097">
    <property type="entry name" value="GLUTAMINE-TRNA LIGASE"/>
    <property type="match status" value="1"/>
</dbReference>
<feature type="binding site" evidence="8">
    <location>
        <begin position="43"/>
        <end position="45"/>
    </location>
    <ligand>
        <name>ATP</name>
        <dbReference type="ChEBI" id="CHEBI:30616"/>
    </ligand>
</feature>
<comment type="caution">
    <text evidence="8">Lacks conserved residue(s) required for the propagation of feature annotation.</text>
</comment>
<name>A0A2A5WFT3_9GAMM</name>
<dbReference type="PANTHER" id="PTHR43097:SF5">
    <property type="entry name" value="GLUTAMATE--TRNA LIGASE"/>
    <property type="match status" value="1"/>
</dbReference>
<evidence type="ECO:0000256" key="4">
    <source>
        <dbReference type="ARBA" id="ARBA00022741"/>
    </source>
</evidence>
<feature type="binding site" evidence="8">
    <location>
        <position position="239"/>
    </location>
    <ligand>
        <name>ATP</name>
        <dbReference type="ChEBI" id="CHEBI:30616"/>
    </ligand>
</feature>
<evidence type="ECO:0000259" key="11">
    <source>
        <dbReference type="Pfam" id="PF03950"/>
    </source>
</evidence>
<evidence type="ECO:0000256" key="6">
    <source>
        <dbReference type="ARBA" id="ARBA00022917"/>
    </source>
</evidence>
<dbReference type="GO" id="GO:0006424">
    <property type="term" value="P:glutamyl-tRNA aminoacylation"/>
    <property type="evidence" value="ECO:0007669"/>
    <property type="project" value="UniProtKB-UniRule"/>
</dbReference>
<dbReference type="FunFam" id="3.40.50.620:FF:000037">
    <property type="entry name" value="Glutamine--tRNA ligase cytoplasmic"/>
    <property type="match status" value="1"/>
</dbReference>
<dbReference type="GO" id="GO:0005829">
    <property type="term" value="C:cytosol"/>
    <property type="evidence" value="ECO:0007669"/>
    <property type="project" value="TreeGrafter"/>
</dbReference>
<dbReference type="AlphaFoldDB" id="A0A2A5WFT3"/>
<organism evidence="13 14">
    <name type="scientific">OM182 bacterium MED-G28</name>
    <dbReference type="NCBI Taxonomy" id="1986256"/>
    <lineage>
        <taxon>Bacteria</taxon>
        <taxon>Pseudomonadati</taxon>
        <taxon>Pseudomonadota</taxon>
        <taxon>Gammaproteobacteria</taxon>
        <taxon>OMG group</taxon>
        <taxon>OM182 clade</taxon>
    </lineage>
</organism>
<comment type="caution">
    <text evidence="13">The sequence shown here is derived from an EMBL/GenBank/DDBJ whole genome shotgun (WGS) entry which is preliminary data.</text>
</comment>
<dbReference type="Pfam" id="PF00749">
    <property type="entry name" value="tRNA-synt_1c"/>
    <property type="match status" value="1"/>
</dbReference>
<dbReference type="Proteomes" id="UP000219329">
    <property type="component" value="Unassembled WGS sequence"/>
</dbReference>
<dbReference type="GO" id="GO:0005524">
    <property type="term" value="F:ATP binding"/>
    <property type="evidence" value="ECO:0007669"/>
    <property type="project" value="UniProtKB-UniRule"/>
</dbReference>
<keyword evidence="4 8" id="KW-0547">Nucleotide-binding</keyword>
<accession>A0A2A5WFT3</accession>
<keyword evidence="7 8" id="KW-0030">Aminoacyl-tRNA synthetase</keyword>
<dbReference type="Pfam" id="PF03950">
    <property type="entry name" value="tRNA-synt_1c_C"/>
    <property type="match status" value="1"/>
</dbReference>
<dbReference type="InterPro" id="IPR050132">
    <property type="entry name" value="Gln/Glu-tRNA_Ligase"/>
</dbReference>
<feature type="domain" description="Glutamyl/glutaminyl-tRNA synthetase class Ib catalytic" evidence="10">
    <location>
        <begin position="36"/>
        <end position="359"/>
    </location>
</feature>
<evidence type="ECO:0000256" key="7">
    <source>
        <dbReference type="ARBA" id="ARBA00023146"/>
    </source>
</evidence>
<dbReference type="HAMAP" id="MF_00126">
    <property type="entry name" value="Gln_tRNA_synth"/>
    <property type="match status" value="1"/>
</dbReference>
<dbReference type="EC" id="6.1.1.18" evidence="8"/>
<keyword evidence="3 8" id="KW-0436">Ligase</keyword>
<evidence type="ECO:0000256" key="3">
    <source>
        <dbReference type="ARBA" id="ARBA00022598"/>
    </source>
</evidence>
<dbReference type="InterPro" id="IPR020058">
    <property type="entry name" value="Glu/Gln-tRNA-synth_Ib_cat-dom"/>
</dbReference>
<evidence type="ECO:0000259" key="10">
    <source>
        <dbReference type="Pfam" id="PF00749"/>
    </source>
</evidence>
<dbReference type="EMBL" id="NTJZ01000001">
    <property type="protein sequence ID" value="PDH35339.1"/>
    <property type="molecule type" value="Genomic_DNA"/>
</dbReference>
<keyword evidence="6 8" id="KW-0648">Protein biosynthesis</keyword>
<dbReference type="InterPro" id="IPR004514">
    <property type="entry name" value="Gln-tRNA-synth"/>
</dbReference>
<feature type="domain" description="Glutamyl/glutaminyl-tRNA synthetase class Ib anti-codon binding" evidence="11">
    <location>
        <begin position="363"/>
        <end position="461"/>
    </location>
</feature>
<comment type="catalytic activity">
    <reaction evidence="8">
        <text>tRNA(Gln) + L-glutamine + ATP = L-glutaminyl-tRNA(Gln) + AMP + diphosphate</text>
        <dbReference type="Rhea" id="RHEA:20121"/>
        <dbReference type="Rhea" id="RHEA-COMP:9662"/>
        <dbReference type="Rhea" id="RHEA-COMP:9681"/>
        <dbReference type="ChEBI" id="CHEBI:30616"/>
        <dbReference type="ChEBI" id="CHEBI:33019"/>
        <dbReference type="ChEBI" id="CHEBI:58359"/>
        <dbReference type="ChEBI" id="CHEBI:78442"/>
        <dbReference type="ChEBI" id="CHEBI:78521"/>
        <dbReference type="ChEBI" id="CHEBI:456215"/>
        <dbReference type="EC" id="6.1.1.18"/>
    </reaction>
</comment>
<reference evidence="13 14" key="1">
    <citation type="submission" date="2017-08" db="EMBL/GenBank/DDBJ databases">
        <title>Fine stratification of microbial communities through a metagenomic profile of the photic zone.</title>
        <authorList>
            <person name="Haro-Moreno J.M."/>
            <person name="Lopez-Perez M."/>
            <person name="De La Torre J."/>
            <person name="Picazo A."/>
            <person name="Camacho A."/>
            <person name="Rodriguez-Valera F."/>
        </authorList>
    </citation>
    <scope>NUCLEOTIDE SEQUENCE [LARGE SCALE GENOMIC DNA]</scope>
    <source>
        <strain evidence="13">MED-G28</strain>
    </source>
</reference>
<evidence type="ECO:0000313" key="14">
    <source>
        <dbReference type="Proteomes" id="UP000219329"/>
    </source>
</evidence>
<dbReference type="SUPFAM" id="SSF50715">
    <property type="entry name" value="Ribosomal protein L25-like"/>
    <property type="match status" value="1"/>
</dbReference>
<dbReference type="Gene3D" id="3.40.50.620">
    <property type="entry name" value="HUPs"/>
    <property type="match status" value="1"/>
</dbReference>
<feature type="binding site" evidence="8">
    <location>
        <position position="75"/>
    </location>
    <ligand>
        <name>L-glutamine</name>
        <dbReference type="ChEBI" id="CHEBI:58359"/>
    </ligand>
</feature>